<dbReference type="PROSITE" id="PS50885">
    <property type="entry name" value="HAMP"/>
    <property type="match status" value="1"/>
</dbReference>
<dbReference type="SUPFAM" id="SSF103190">
    <property type="entry name" value="Sensory domain-like"/>
    <property type="match status" value="1"/>
</dbReference>
<feature type="transmembrane region" description="Helical" evidence="11">
    <location>
        <begin position="287"/>
        <end position="310"/>
    </location>
</feature>
<keyword evidence="4 11" id="KW-0812">Transmembrane</keyword>
<evidence type="ECO:0000256" key="3">
    <source>
        <dbReference type="ARBA" id="ARBA00022500"/>
    </source>
</evidence>
<dbReference type="InterPro" id="IPR004089">
    <property type="entry name" value="MCPsignal_dom"/>
</dbReference>
<evidence type="ECO:0000256" key="2">
    <source>
        <dbReference type="ARBA" id="ARBA00022475"/>
    </source>
</evidence>
<accession>A0A2S7F8E4</accession>
<evidence type="ECO:0000259" key="12">
    <source>
        <dbReference type="PROSITE" id="PS50111"/>
    </source>
</evidence>
<dbReference type="Gene3D" id="6.10.340.10">
    <property type="match status" value="1"/>
</dbReference>
<dbReference type="PANTHER" id="PTHR32089:SF112">
    <property type="entry name" value="LYSOZYME-LIKE PROTEIN-RELATED"/>
    <property type="match status" value="1"/>
</dbReference>
<keyword evidence="3" id="KW-0145">Chemotaxis</keyword>
<comment type="similarity">
    <text evidence="8">Belongs to the methyl-accepting chemotaxis (MCP) protein family.</text>
</comment>
<dbReference type="AlphaFoldDB" id="A0A2S7F8E4"/>
<dbReference type="Pfam" id="PF02743">
    <property type="entry name" value="dCache_1"/>
    <property type="match status" value="1"/>
</dbReference>
<reference evidence="14 15" key="1">
    <citation type="submission" date="2016-01" db="EMBL/GenBank/DDBJ databases">
        <title>Characterization of the Clostridium difficile lineages that are prevalent in Hong Kong and China.</title>
        <authorList>
            <person name="Kwok J.S.-L."/>
            <person name="Lam W.-Y."/>
            <person name="Ip M."/>
            <person name="Chan T.-F."/>
            <person name="Hawkey P.M."/>
            <person name="Tsui S.K.-W."/>
        </authorList>
    </citation>
    <scope>NUCLEOTIDE SEQUENCE [LARGE SCALE GENOMIC DNA]</scope>
    <source>
        <strain evidence="14 15">300064</strain>
    </source>
</reference>
<dbReference type="PANTHER" id="PTHR32089">
    <property type="entry name" value="METHYL-ACCEPTING CHEMOTAXIS PROTEIN MCPB"/>
    <property type="match status" value="1"/>
</dbReference>
<evidence type="ECO:0000256" key="5">
    <source>
        <dbReference type="ARBA" id="ARBA00022989"/>
    </source>
</evidence>
<dbReference type="Gene3D" id="1.10.287.950">
    <property type="entry name" value="Methyl-accepting chemotaxis protein"/>
    <property type="match status" value="1"/>
</dbReference>
<evidence type="ECO:0000256" key="9">
    <source>
        <dbReference type="PROSITE-ProRule" id="PRU00284"/>
    </source>
</evidence>
<evidence type="ECO:0000256" key="4">
    <source>
        <dbReference type="ARBA" id="ARBA00022692"/>
    </source>
</evidence>
<protein>
    <submittedName>
        <fullName evidence="14">Chemotaxis protein</fullName>
    </submittedName>
</protein>
<feature type="domain" description="HAMP" evidence="13">
    <location>
        <begin position="316"/>
        <end position="363"/>
    </location>
</feature>
<keyword evidence="5 11" id="KW-1133">Transmembrane helix</keyword>
<comment type="subcellular location">
    <subcellularLocation>
        <location evidence="1">Cell membrane</location>
        <topology evidence="1">Multi-pass membrane protein</topology>
    </subcellularLocation>
</comment>
<evidence type="ECO:0000256" key="6">
    <source>
        <dbReference type="ARBA" id="ARBA00023136"/>
    </source>
</evidence>
<evidence type="ECO:0000313" key="15">
    <source>
        <dbReference type="Proteomes" id="UP000238081"/>
    </source>
</evidence>
<name>A0A2S7F8E4_CLOBU</name>
<gene>
    <name evidence="14" type="ORF">AWN73_16965</name>
</gene>
<keyword evidence="6 11" id="KW-0472">Membrane</keyword>
<dbReference type="InterPro" id="IPR029151">
    <property type="entry name" value="Sensor-like_sf"/>
</dbReference>
<keyword evidence="10" id="KW-0175">Coiled coil</keyword>
<proteinExistence type="inferred from homology"/>
<dbReference type="CDD" id="cd18773">
    <property type="entry name" value="PDC1_HK_sensor"/>
    <property type="match status" value="1"/>
</dbReference>
<keyword evidence="2" id="KW-1003">Cell membrane</keyword>
<dbReference type="EMBL" id="LRDH01000125">
    <property type="protein sequence ID" value="PPV13206.1"/>
    <property type="molecule type" value="Genomic_DNA"/>
</dbReference>
<dbReference type="InterPro" id="IPR003660">
    <property type="entry name" value="HAMP_dom"/>
</dbReference>
<evidence type="ECO:0000256" key="10">
    <source>
        <dbReference type="SAM" id="Coils"/>
    </source>
</evidence>
<dbReference type="CDD" id="cd11386">
    <property type="entry name" value="MCP_signal"/>
    <property type="match status" value="1"/>
</dbReference>
<evidence type="ECO:0000256" key="7">
    <source>
        <dbReference type="ARBA" id="ARBA00023224"/>
    </source>
</evidence>
<feature type="domain" description="Methyl-accepting transducer" evidence="12">
    <location>
        <begin position="382"/>
        <end position="639"/>
    </location>
</feature>
<evidence type="ECO:0000259" key="13">
    <source>
        <dbReference type="PROSITE" id="PS50885"/>
    </source>
</evidence>
<keyword evidence="7 9" id="KW-0807">Transducer</keyword>
<dbReference type="RefSeq" id="WP_043663833.1">
    <property type="nucleotide sequence ID" value="NZ_JSEG01000009.1"/>
</dbReference>
<comment type="caution">
    <text evidence="14">The sequence shown here is derived from an EMBL/GenBank/DDBJ whole genome shotgun (WGS) entry which is preliminary data.</text>
</comment>
<evidence type="ECO:0000256" key="1">
    <source>
        <dbReference type="ARBA" id="ARBA00004651"/>
    </source>
</evidence>
<dbReference type="GO" id="GO:0006935">
    <property type="term" value="P:chemotaxis"/>
    <property type="evidence" value="ECO:0007669"/>
    <property type="project" value="UniProtKB-KW"/>
</dbReference>
<evidence type="ECO:0000313" key="14">
    <source>
        <dbReference type="EMBL" id="PPV13206.1"/>
    </source>
</evidence>
<dbReference type="SUPFAM" id="SSF58104">
    <property type="entry name" value="Methyl-accepting chemotaxis protein (MCP) signaling domain"/>
    <property type="match status" value="1"/>
</dbReference>
<feature type="coiled-coil region" evidence="10">
    <location>
        <begin position="411"/>
        <end position="438"/>
    </location>
</feature>
<dbReference type="CDD" id="cd12912">
    <property type="entry name" value="PDC2_MCP_like"/>
    <property type="match status" value="1"/>
</dbReference>
<evidence type="ECO:0000256" key="8">
    <source>
        <dbReference type="ARBA" id="ARBA00029447"/>
    </source>
</evidence>
<dbReference type="GO" id="GO:0005886">
    <property type="term" value="C:plasma membrane"/>
    <property type="evidence" value="ECO:0007669"/>
    <property type="project" value="UniProtKB-SubCell"/>
</dbReference>
<dbReference type="Pfam" id="PF00015">
    <property type="entry name" value="MCPsignal"/>
    <property type="match status" value="1"/>
</dbReference>
<dbReference type="SMART" id="SM00283">
    <property type="entry name" value="MA"/>
    <property type="match status" value="1"/>
</dbReference>
<evidence type="ECO:0000256" key="11">
    <source>
        <dbReference type="SAM" id="Phobius"/>
    </source>
</evidence>
<dbReference type="InterPro" id="IPR033479">
    <property type="entry name" value="dCache_1"/>
</dbReference>
<organism evidence="14 15">
    <name type="scientific">Clostridium butyricum</name>
    <dbReference type="NCBI Taxonomy" id="1492"/>
    <lineage>
        <taxon>Bacteria</taxon>
        <taxon>Bacillati</taxon>
        <taxon>Bacillota</taxon>
        <taxon>Clostridia</taxon>
        <taxon>Eubacteriales</taxon>
        <taxon>Clostridiaceae</taxon>
        <taxon>Clostridium</taxon>
    </lineage>
</organism>
<dbReference type="PROSITE" id="PS50111">
    <property type="entry name" value="CHEMOTAXIS_TRANSDUC_2"/>
    <property type="match status" value="1"/>
</dbReference>
<dbReference type="Gene3D" id="3.30.450.20">
    <property type="entry name" value="PAS domain"/>
    <property type="match status" value="2"/>
</dbReference>
<sequence length="668" mass="73436">MKKDKKSKKSISIRTMLIAGTLLLAIIPSLVISVMSISVTSKNNKKDTQVNSELLAKIGGNYINSEMEYFLDILNSVSNNEEYSTLDNEMDKNALQHKFAMFLDSDTNILDIYYSDITGNTVLGTGDILPENYNVLEKPWFTKTMSSNEEYLIFDPYKDNLTEHMVISIYKKIVRNGQALGVLGIDIDLSVLSESLSYIKLGDEGHLIIVDNDGSIIVSSNHDLAGSTEASEYENWDYISKNSSGSINTTYDNTNYKVYFETEELTGWKVLIKIPVSQMNAVRNQVIVTNVIVSGFVIIFSILVVIFSSIKVSNLIIEVKNAINKAADCQFNFRFTSSGNSTEFKEVETSFNRMQENVTNLITQVSNSIELVNNSTQDSVTMGENILTSMSDVSETINQIADGTMHSSGDLEEISSNLEVLSNNMDDIKTIVENVTNKAVEASKLGKEGINISDLVIDKSKLTKESTDSVSIVVKNVADSLKEIETMNETIGAITEQTNLLALNAAIEAARAGESGKGFAVVAEEIRKLAEETALSAKQINEIIKNIKTNTEITVEKVNDTSKNVVDQEEAIIKSQKIFSNIIDSVNELNSGVGEIFNNISKINTMKDSVVVQVAKLSVTLEETAAGSEEVASLSEEVTKAASENTEKFSELGKAVNNLEEQISEFKI</sequence>
<dbReference type="GO" id="GO:0007165">
    <property type="term" value="P:signal transduction"/>
    <property type="evidence" value="ECO:0007669"/>
    <property type="project" value="UniProtKB-KW"/>
</dbReference>
<dbReference type="Proteomes" id="UP000238081">
    <property type="component" value="Unassembled WGS sequence"/>
</dbReference>